<dbReference type="InterPro" id="IPR051782">
    <property type="entry name" value="ABC_Transporter_VariousFunc"/>
</dbReference>
<dbReference type="PANTHER" id="PTHR42939:SF1">
    <property type="entry name" value="ABC TRANSPORTER ATP-BINDING PROTEIN ALBC-RELATED"/>
    <property type="match status" value="1"/>
</dbReference>
<keyword evidence="2" id="KW-0547">Nucleotide-binding</keyword>
<keyword evidence="3" id="KW-0067">ATP-binding</keyword>
<accession>A0A1H9SQ80</accession>
<dbReference type="Gene3D" id="3.40.50.300">
    <property type="entry name" value="P-loop containing nucleotide triphosphate hydrolases"/>
    <property type="match status" value="1"/>
</dbReference>
<evidence type="ECO:0000313" key="6">
    <source>
        <dbReference type="Proteomes" id="UP000199572"/>
    </source>
</evidence>
<dbReference type="InterPro" id="IPR003593">
    <property type="entry name" value="AAA+_ATPase"/>
</dbReference>
<evidence type="ECO:0000256" key="1">
    <source>
        <dbReference type="ARBA" id="ARBA00022448"/>
    </source>
</evidence>
<dbReference type="STRING" id="390241.SAMN04488023_11918"/>
<protein>
    <submittedName>
        <fullName evidence="5">ABC-type lipopolysaccharide export system, ATPase component</fullName>
    </submittedName>
</protein>
<dbReference type="InterPro" id="IPR027417">
    <property type="entry name" value="P-loop_NTPase"/>
</dbReference>
<dbReference type="OrthoDB" id="9785229at2"/>
<feature type="domain" description="ABC transporter" evidence="4">
    <location>
        <begin position="4"/>
        <end position="218"/>
    </location>
</feature>
<evidence type="ECO:0000313" key="5">
    <source>
        <dbReference type="EMBL" id="SER87091.1"/>
    </source>
</evidence>
<reference evidence="5 6" key="1">
    <citation type="submission" date="2016-10" db="EMBL/GenBank/DDBJ databases">
        <authorList>
            <person name="de Groot N.N."/>
        </authorList>
    </citation>
    <scope>NUCLEOTIDE SEQUENCE [LARGE SCALE GENOMIC DNA]</scope>
    <source>
        <strain evidence="5 6">DSM 18610</strain>
    </source>
</reference>
<dbReference type="PANTHER" id="PTHR42939">
    <property type="entry name" value="ABC TRANSPORTER ATP-BINDING PROTEIN ALBC-RELATED"/>
    <property type="match status" value="1"/>
</dbReference>
<name>A0A1H9SQ80_9SPHI</name>
<dbReference type="PROSITE" id="PS50893">
    <property type="entry name" value="ABC_TRANSPORTER_2"/>
    <property type="match status" value="1"/>
</dbReference>
<dbReference type="EMBL" id="FOGG01000019">
    <property type="protein sequence ID" value="SER87091.1"/>
    <property type="molecule type" value="Genomic_DNA"/>
</dbReference>
<keyword evidence="6" id="KW-1185">Reference proteome</keyword>
<gene>
    <name evidence="5" type="ORF">SAMN04488023_11918</name>
</gene>
<keyword evidence="1" id="KW-0813">Transport</keyword>
<evidence type="ECO:0000256" key="3">
    <source>
        <dbReference type="ARBA" id="ARBA00022840"/>
    </source>
</evidence>
<organism evidence="5 6">
    <name type="scientific">Pedobacter rhizosphaerae</name>
    <dbReference type="NCBI Taxonomy" id="390241"/>
    <lineage>
        <taxon>Bacteria</taxon>
        <taxon>Pseudomonadati</taxon>
        <taxon>Bacteroidota</taxon>
        <taxon>Sphingobacteriia</taxon>
        <taxon>Sphingobacteriales</taxon>
        <taxon>Sphingobacteriaceae</taxon>
        <taxon>Pedobacter</taxon>
    </lineage>
</organism>
<dbReference type="Pfam" id="PF00005">
    <property type="entry name" value="ABC_tran"/>
    <property type="match status" value="1"/>
</dbReference>
<dbReference type="AlphaFoldDB" id="A0A1H9SQ80"/>
<dbReference type="SUPFAM" id="SSF52540">
    <property type="entry name" value="P-loop containing nucleoside triphosphate hydrolases"/>
    <property type="match status" value="1"/>
</dbReference>
<evidence type="ECO:0000256" key="2">
    <source>
        <dbReference type="ARBA" id="ARBA00022741"/>
    </source>
</evidence>
<proteinExistence type="predicted"/>
<dbReference type="GO" id="GO:0016887">
    <property type="term" value="F:ATP hydrolysis activity"/>
    <property type="evidence" value="ECO:0007669"/>
    <property type="project" value="InterPro"/>
</dbReference>
<dbReference type="Proteomes" id="UP000199572">
    <property type="component" value="Unassembled WGS sequence"/>
</dbReference>
<sequence length="219" mass="25186">MSTIFIDSTTHYYKEKEVLSGVYLACNVGEVVGLLGRNGCGKSTLLKAIFGSITPHFKYLNINGKKYDKGYLSKNLSYLPQDRFIPDQINLGEAIDLFCHNYQNRLKEIPLITKHLENKFYNLSGGECRFIECLLMIYSNAQFVLLDEPFSQLSPIWVEELKIHIQTLKGEKGFIITDHLYRSILDISDRIVLIHNRRNYTINSEDDLILHGYLPGFTV</sequence>
<evidence type="ECO:0000259" key="4">
    <source>
        <dbReference type="PROSITE" id="PS50893"/>
    </source>
</evidence>
<dbReference type="SMART" id="SM00382">
    <property type="entry name" value="AAA"/>
    <property type="match status" value="1"/>
</dbReference>
<dbReference type="RefSeq" id="WP_090885779.1">
    <property type="nucleotide sequence ID" value="NZ_FOGG01000019.1"/>
</dbReference>
<dbReference type="InterPro" id="IPR003439">
    <property type="entry name" value="ABC_transporter-like_ATP-bd"/>
</dbReference>
<dbReference type="GO" id="GO:0005524">
    <property type="term" value="F:ATP binding"/>
    <property type="evidence" value="ECO:0007669"/>
    <property type="project" value="UniProtKB-KW"/>
</dbReference>